<keyword evidence="3" id="KW-1185">Reference proteome</keyword>
<dbReference type="InterPro" id="IPR036291">
    <property type="entry name" value="NAD(P)-bd_dom_sf"/>
</dbReference>
<evidence type="ECO:0000313" key="3">
    <source>
        <dbReference type="Proteomes" id="UP001156613"/>
    </source>
</evidence>
<proteinExistence type="predicted"/>
<dbReference type="PANTHER" id="PTHR48079">
    <property type="entry name" value="PROTEIN YEEZ"/>
    <property type="match status" value="1"/>
</dbReference>
<evidence type="ECO:0000313" key="2">
    <source>
        <dbReference type="EMBL" id="GLQ60296.1"/>
    </source>
</evidence>
<dbReference type="CDD" id="cd05228">
    <property type="entry name" value="AR_FR_like_1_SDR_e"/>
    <property type="match status" value="1"/>
</dbReference>
<dbReference type="Proteomes" id="UP001156613">
    <property type="component" value="Unassembled WGS sequence"/>
</dbReference>
<dbReference type="Pfam" id="PF01370">
    <property type="entry name" value="Epimerase"/>
    <property type="match status" value="1"/>
</dbReference>
<comment type="caution">
    <text evidence="2">The sequence shown here is derived from an EMBL/GenBank/DDBJ whole genome shotgun (WGS) entry which is preliminary data.</text>
</comment>
<gene>
    <name evidence="2" type="ORF">GCM10010937_20990</name>
</gene>
<dbReference type="Gene3D" id="3.40.50.720">
    <property type="entry name" value="NAD(P)-binding Rossmann-like Domain"/>
    <property type="match status" value="1"/>
</dbReference>
<organism evidence="2 3">
    <name type="scientific">Gluconobacter japonicus</name>
    <dbReference type="NCBI Taxonomy" id="376620"/>
    <lineage>
        <taxon>Bacteria</taxon>
        <taxon>Pseudomonadati</taxon>
        <taxon>Pseudomonadota</taxon>
        <taxon>Alphaproteobacteria</taxon>
        <taxon>Acetobacterales</taxon>
        <taxon>Acetobacteraceae</taxon>
        <taxon>Gluconobacter</taxon>
    </lineage>
</organism>
<dbReference type="SUPFAM" id="SSF51735">
    <property type="entry name" value="NAD(P)-binding Rossmann-fold domains"/>
    <property type="match status" value="1"/>
</dbReference>
<sequence length="354" mass="38790">MSDGAILMTALSQSKNAPAPLVFVTGATGLLGNNLVRVLLAEGFQVRALARSEAKAKQQFDGLPVEIITGDLQSIPSFSAALSGVDVLFHTAAYFRDSYTGGNHDQDLEAINVKAMKELLDTSWKAGIRRMVHVSSIAVLKGTKGQTVDETMLRREEEADPYFRSKIRSEKVLNDFLAEYPEFWACMVLPGWMHGPGDRGPTSAGQTVLDVARGKLPGIPPGSVSLVDARDVAQAMIACLSKGKRGERYLAAGRHQTMADLIPLIARLTGRKAPSRQIPMPLLYVIAALSEVQARLTRKPVLMSWTTAKALASENDRSHFSAHRFHHDLGLTFRPLEETLTDEINWFRRAGFLP</sequence>
<dbReference type="EMBL" id="BSNT01000068">
    <property type="protein sequence ID" value="GLQ60296.1"/>
    <property type="molecule type" value="Genomic_DNA"/>
</dbReference>
<dbReference type="InterPro" id="IPR001509">
    <property type="entry name" value="Epimerase_deHydtase"/>
</dbReference>
<name>A0ABQ5WKJ4_GLUJA</name>
<dbReference type="InterPro" id="IPR051783">
    <property type="entry name" value="NAD(P)-dependent_oxidoreduct"/>
</dbReference>
<feature type="domain" description="NAD-dependent epimerase/dehydratase" evidence="1">
    <location>
        <begin position="22"/>
        <end position="249"/>
    </location>
</feature>
<dbReference type="PANTHER" id="PTHR48079:SF6">
    <property type="entry name" value="NAD(P)-BINDING DOMAIN-CONTAINING PROTEIN-RELATED"/>
    <property type="match status" value="1"/>
</dbReference>
<protein>
    <submittedName>
        <fullName evidence="2">Oxidoreductase</fullName>
    </submittedName>
</protein>
<evidence type="ECO:0000259" key="1">
    <source>
        <dbReference type="Pfam" id="PF01370"/>
    </source>
</evidence>
<reference evidence="3" key="1">
    <citation type="journal article" date="2019" name="Int. J. Syst. Evol. Microbiol.">
        <title>The Global Catalogue of Microorganisms (GCM) 10K type strain sequencing project: providing services to taxonomists for standard genome sequencing and annotation.</title>
        <authorList>
            <consortium name="The Broad Institute Genomics Platform"/>
            <consortium name="The Broad Institute Genome Sequencing Center for Infectious Disease"/>
            <person name="Wu L."/>
            <person name="Ma J."/>
        </authorList>
    </citation>
    <scope>NUCLEOTIDE SEQUENCE [LARGE SCALE GENOMIC DNA]</scope>
    <source>
        <strain evidence="3">NBRC 3271</strain>
    </source>
</reference>
<accession>A0ABQ5WKJ4</accession>